<name>A0A0S7ES63_9TELE</name>
<gene>
    <name evidence="1" type="primary">PPUP9343</name>
</gene>
<sequence length="125" mass="14351">MQIQYICCITEPPAEHAGSYFQHAFYQVLTCPKCSLPFIVLTHIKRESLRKHCIHTTCGGACVQAQTRHYSLFCIDARCPFCVWAETPLSRKEDSGMPIDDSDIVQLRKLQVLNVLEEIQHLEQE</sequence>
<evidence type="ECO:0000313" key="1">
    <source>
        <dbReference type="EMBL" id="JAO05133.1"/>
    </source>
</evidence>
<dbReference type="EMBL" id="GBYX01476544">
    <property type="protein sequence ID" value="JAO05133.1"/>
    <property type="molecule type" value="Transcribed_RNA"/>
</dbReference>
<accession>A0A0S7ES63</accession>
<proteinExistence type="predicted"/>
<protein>
    <submittedName>
        <fullName evidence="1">PPUP9343</fullName>
    </submittedName>
</protein>
<dbReference type="AlphaFoldDB" id="A0A0S7ES63"/>
<organism evidence="1">
    <name type="scientific">Poeciliopsis prolifica</name>
    <name type="common">blackstripe livebearer</name>
    <dbReference type="NCBI Taxonomy" id="188132"/>
    <lineage>
        <taxon>Eukaryota</taxon>
        <taxon>Metazoa</taxon>
        <taxon>Chordata</taxon>
        <taxon>Craniata</taxon>
        <taxon>Vertebrata</taxon>
        <taxon>Euteleostomi</taxon>
        <taxon>Actinopterygii</taxon>
        <taxon>Neopterygii</taxon>
        <taxon>Teleostei</taxon>
        <taxon>Neoteleostei</taxon>
        <taxon>Acanthomorphata</taxon>
        <taxon>Ovalentaria</taxon>
        <taxon>Atherinomorphae</taxon>
        <taxon>Cyprinodontiformes</taxon>
        <taxon>Poeciliidae</taxon>
        <taxon>Poeciliinae</taxon>
        <taxon>Poeciliopsis</taxon>
    </lineage>
</organism>
<reference evidence="1" key="1">
    <citation type="submission" date="2014-12" db="EMBL/GenBank/DDBJ databases">
        <title>Parallel Evolution in Life History Adaptation Evident in the Tissue-Specific Poeciliopsis prolifica transcriptome.</title>
        <authorList>
            <person name="Jue N.K."/>
            <person name="Foley R.J."/>
            <person name="Obergfell C."/>
            <person name="Reznick D.N."/>
            <person name="O'Neill R.J."/>
            <person name="O'Neill M.J."/>
        </authorList>
    </citation>
    <scope>NUCLEOTIDE SEQUENCE</scope>
</reference>
<feature type="non-terminal residue" evidence="1">
    <location>
        <position position="125"/>
    </location>
</feature>